<evidence type="ECO:0000313" key="3">
    <source>
        <dbReference type="Proteomes" id="UP000632766"/>
    </source>
</evidence>
<dbReference type="InterPro" id="IPR010985">
    <property type="entry name" value="Ribbon_hlx_hlx"/>
</dbReference>
<dbReference type="InterPro" id="IPR013321">
    <property type="entry name" value="Arc_rbn_hlx_hlx"/>
</dbReference>
<dbReference type="AlphaFoldDB" id="A0A8J7LAC1"/>
<name>A0A8J7LAC1_9NOST</name>
<accession>A0A8J7LAC1</accession>
<protein>
    <recommendedName>
        <fullName evidence="4">Arc-like DNA binding domain-containing protein</fullName>
    </recommendedName>
</protein>
<evidence type="ECO:0008006" key="4">
    <source>
        <dbReference type="Google" id="ProtNLM"/>
    </source>
</evidence>
<feature type="region of interest" description="Disordered" evidence="1">
    <location>
        <begin position="67"/>
        <end position="89"/>
    </location>
</feature>
<dbReference type="EMBL" id="JAECZC010000059">
    <property type="protein sequence ID" value="MBH8565343.1"/>
    <property type="molecule type" value="Genomic_DNA"/>
</dbReference>
<dbReference type="Gene3D" id="1.10.1220.10">
    <property type="entry name" value="Met repressor-like"/>
    <property type="match status" value="1"/>
</dbReference>
<reference evidence="2 3" key="1">
    <citation type="journal article" date="2021" name="Int. J. Syst. Evol. Microbiol.">
        <title>Amazonocrinis nigriterrae gen. nov., sp. nov., Atlanticothrix silvestris gen. nov., sp. nov. and Dendronalium phyllosphericum gen. nov., sp. nov., nostocacean cyanobacteria from Brazilian environments.</title>
        <authorList>
            <person name="Alvarenga D.O."/>
            <person name="Andreote A.P.D."/>
            <person name="Branco L.H.Z."/>
            <person name="Delbaje E."/>
            <person name="Cruz R.B."/>
            <person name="Varani A.M."/>
            <person name="Fiore M.F."/>
        </authorList>
    </citation>
    <scope>NUCLEOTIDE SEQUENCE [LARGE SCALE GENOMIC DNA]</scope>
    <source>
        <strain evidence="2 3">CENA67</strain>
    </source>
</reference>
<dbReference type="SUPFAM" id="SSF47598">
    <property type="entry name" value="Ribbon-helix-helix"/>
    <property type="match status" value="1"/>
</dbReference>
<gene>
    <name evidence="2" type="ORF">I8748_24705</name>
</gene>
<sequence>MATLHALNIPDELYQQLQQLAEAENSSIDAQVITILQNALQKPKTQETEEEKRKNVLKLLEESSRRRRLNPADFGLPDSTELIREDRNR</sequence>
<comment type="caution">
    <text evidence="2">The sequence shown here is derived from an EMBL/GenBank/DDBJ whole genome shotgun (WGS) entry which is preliminary data.</text>
</comment>
<keyword evidence="3" id="KW-1185">Reference proteome</keyword>
<evidence type="ECO:0000256" key="1">
    <source>
        <dbReference type="SAM" id="MobiDB-lite"/>
    </source>
</evidence>
<dbReference type="Proteomes" id="UP000632766">
    <property type="component" value="Unassembled WGS sequence"/>
</dbReference>
<dbReference type="RefSeq" id="WP_198127143.1">
    <property type="nucleotide sequence ID" value="NZ_JAECZC010000059.1"/>
</dbReference>
<proteinExistence type="predicted"/>
<evidence type="ECO:0000313" key="2">
    <source>
        <dbReference type="EMBL" id="MBH8565343.1"/>
    </source>
</evidence>
<organism evidence="2 3">
    <name type="scientific">Amazonocrinis nigriterrae CENA67</name>
    <dbReference type="NCBI Taxonomy" id="2794033"/>
    <lineage>
        <taxon>Bacteria</taxon>
        <taxon>Bacillati</taxon>
        <taxon>Cyanobacteriota</taxon>
        <taxon>Cyanophyceae</taxon>
        <taxon>Nostocales</taxon>
        <taxon>Nostocaceae</taxon>
        <taxon>Amazonocrinis</taxon>
        <taxon>Amazonocrinis nigriterrae</taxon>
    </lineage>
</organism>
<dbReference type="GO" id="GO:0006355">
    <property type="term" value="P:regulation of DNA-templated transcription"/>
    <property type="evidence" value="ECO:0007669"/>
    <property type="project" value="InterPro"/>
</dbReference>